<evidence type="ECO:0000313" key="7">
    <source>
        <dbReference type="Proteomes" id="UP001597173"/>
    </source>
</evidence>
<reference evidence="7" key="1">
    <citation type="journal article" date="2019" name="Int. J. Syst. Evol. Microbiol.">
        <title>The Global Catalogue of Microorganisms (GCM) 10K type strain sequencing project: providing services to taxonomists for standard genome sequencing and annotation.</title>
        <authorList>
            <consortium name="The Broad Institute Genomics Platform"/>
            <consortium name="The Broad Institute Genome Sequencing Center for Infectious Disease"/>
            <person name="Wu L."/>
            <person name="Ma J."/>
        </authorList>
    </citation>
    <scope>NUCLEOTIDE SEQUENCE [LARGE SCALE GENOMIC DNA]</scope>
    <source>
        <strain evidence="7">CCUG 55609</strain>
    </source>
</reference>
<keyword evidence="4 5" id="KW-0472">Membrane</keyword>
<dbReference type="InterPro" id="IPR032808">
    <property type="entry name" value="DoxX"/>
</dbReference>
<dbReference type="EMBL" id="JBHTNF010000002">
    <property type="protein sequence ID" value="MFD1327652.1"/>
    <property type="molecule type" value="Genomic_DNA"/>
</dbReference>
<protein>
    <submittedName>
        <fullName evidence="6">DoxX family protein</fullName>
    </submittedName>
</protein>
<feature type="transmembrane region" description="Helical" evidence="5">
    <location>
        <begin position="53"/>
        <end position="71"/>
    </location>
</feature>
<keyword evidence="7" id="KW-1185">Reference proteome</keyword>
<evidence type="ECO:0000313" key="6">
    <source>
        <dbReference type="EMBL" id="MFD1327652.1"/>
    </source>
</evidence>
<dbReference type="Pfam" id="PF07681">
    <property type="entry name" value="DoxX"/>
    <property type="match status" value="1"/>
</dbReference>
<keyword evidence="3 5" id="KW-1133">Transmembrane helix</keyword>
<keyword evidence="2 5" id="KW-0812">Transmembrane</keyword>
<name>A0ABW3YSW5_MYCRA</name>
<comment type="caution">
    <text evidence="6">The sequence shown here is derived from an EMBL/GenBank/DDBJ whole genome shotgun (WGS) entry which is preliminary data.</text>
</comment>
<feature type="transmembrane region" description="Helical" evidence="5">
    <location>
        <begin position="77"/>
        <end position="97"/>
    </location>
</feature>
<gene>
    <name evidence="6" type="ORF">ACFQ33_07065</name>
</gene>
<evidence type="ECO:0000256" key="2">
    <source>
        <dbReference type="ARBA" id="ARBA00022692"/>
    </source>
</evidence>
<dbReference type="Proteomes" id="UP001597173">
    <property type="component" value="Unassembled WGS sequence"/>
</dbReference>
<feature type="transmembrane region" description="Helical" evidence="5">
    <location>
        <begin position="109"/>
        <end position="127"/>
    </location>
</feature>
<sequence length="142" mass="15578">MPRSIDSLTGSDWFGYFARIVLTSMFWTSGLAKLLDFDAGIAEMAHFGLEPAPFFNVAVALTQLFGSAFIIANRLTWLGAGMLAVFTALTIPIAHAFWTMEEPMRTLEFYFVAEHVTVIGALMVVAWKASHPDVMNTVAAAK</sequence>
<accession>A0ABW3YSW5</accession>
<comment type="subcellular location">
    <subcellularLocation>
        <location evidence="1">Membrane</location>
        <topology evidence="1">Multi-pass membrane protein</topology>
    </subcellularLocation>
</comment>
<organism evidence="6 7">
    <name type="scientific">Mycoplana ramosa</name>
    <name type="common">Mycoplana bullata</name>
    <dbReference type="NCBI Taxonomy" id="40837"/>
    <lineage>
        <taxon>Bacteria</taxon>
        <taxon>Pseudomonadati</taxon>
        <taxon>Pseudomonadota</taxon>
        <taxon>Alphaproteobacteria</taxon>
        <taxon>Hyphomicrobiales</taxon>
        <taxon>Rhizobiaceae</taxon>
        <taxon>Mycoplana</taxon>
    </lineage>
</organism>
<proteinExistence type="predicted"/>
<feature type="transmembrane region" description="Helical" evidence="5">
    <location>
        <begin position="13"/>
        <end position="32"/>
    </location>
</feature>
<evidence type="ECO:0000256" key="4">
    <source>
        <dbReference type="ARBA" id="ARBA00023136"/>
    </source>
</evidence>
<evidence type="ECO:0000256" key="5">
    <source>
        <dbReference type="SAM" id="Phobius"/>
    </source>
</evidence>
<evidence type="ECO:0000256" key="1">
    <source>
        <dbReference type="ARBA" id="ARBA00004141"/>
    </source>
</evidence>
<dbReference type="RefSeq" id="WP_374835587.1">
    <property type="nucleotide sequence ID" value="NZ_JBHEEW010000001.1"/>
</dbReference>
<evidence type="ECO:0000256" key="3">
    <source>
        <dbReference type="ARBA" id="ARBA00022989"/>
    </source>
</evidence>